<keyword evidence="2" id="KW-0472">Membrane</keyword>
<feature type="compositionally biased region" description="Basic and acidic residues" evidence="1">
    <location>
        <begin position="1"/>
        <end position="22"/>
    </location>
</feature>
<keyword evidence="2" id="KW-0812">Transmembrane</keyword>
<gene>
    <name evidence="3" type="ORF">EBBID32_10190</name>
</gene>
<evidence type="ECO:0000256" key="1">
    <source>
        <dbReference type="SAM" id="MobiDB-lite"/>
    </source>
</evidence>
<evidence type="ECO:0000313" key="4">
    <source>
        <dbReference type="Proteomes" id="UP000013201"/>
    </source>
</evidence>
<keyword evidence="2" id="KW-1133">Transmembrane helix</keyword>
<feature type="transmembrane region" description="Helical" evidence="2">
    <location>
        <begin position="50"/>
        <end position="74"/>
    </location>
</feature>
<evidence type="ECO:0000313" key="3">
    <source>
        <dbReference type="EMBL" id="CCW16681.1"/>
    </source>
</evidence>
<reference evidence="4" key="2">
    <citation type="submission" date="2013-04" db="EMBL/GenBank/DDBJ databases">
        <title>Bisphenol A degrading Sphingobium sp. strain BiD32.</title>
        <authorList>
            <person name="Nielsen J.L."/>
            <person name="Zhou N.A."/>
            <person name="Kjeldal H."/>
        </authorList>
    </citation>
    <scope>NUCLEOTIDE SEQUENCE [LARGE SCALE GENOMIC DNA]</scope>
    <source>
        <strain evidence="4">BiD32</strain>
    </source>
</reference>
<dbReference type="AlphaFoldDB" id="N1MIC6"/>
<name>N1MIC6_9SPHN</name>
<accession>N1MIC6</accession>
<dbReference type="RefSeq" id="WP_006951913.1">
    <property type="nucleotide sequence ID" value="NZ_CAVK010000053.1"/>
</dbReference>
<dbReference type="EMBL" id="CAVK010000053">
    <property type="protein sequence ID" value="CCW16681.1"/>
    <property type="molecule type" value="Genomic_DNA"/>
</dbReference>
<comment type="caution">
    <text evidence="3">The sequence shown here is derived from an EMBL/GenBank/DDBJ whole genome shotgun (WGS) entry which is preliminary data.</text>
</comment>
<protein>
    <submittedName>
        <fullName evidence="3">Uncharacterized protein</fullName>
    </submittedName>
</protein>
<keyword evidence="4" id="KW-1185">Reference proteome</keyword>
<reference evidence="3 4" key="1">
    <citation type="submission" date="2013-03" db="EMBL/GenBank/DDBJ databases">
        <authorList>
            <person name="Le V."/>
        </authorList>
    </citation>
    <scope>NUCLEOTIDE SEQUENCE [LARGE SCALE GENOMIC DNA]</scope>
    <source>
        <strain evidence="3 4">BiD32</strain>
    </source>
</reference>
<proteinExistence type="predicted"/>
<organism evidence="3 4">
    <name type="scientific">Sphingobium indicum BiD32</name>
    <dbReference type="NCBI Taxonomy" id="1301087"/>
    <lineage>
        <taxon>Bacteria</taxon>
        <taxon>Pseudomonadati</taxon>
        <taxon>Pseudomonadota</taxon>
        <taxon>Alphaproteobacteria</taxon>
        <taxon>Sphingomonadales</taxon>
        <taxon>Sphingomonadaceae</taxon>
        <taxon>Sphingobium</taxon>
    </lineage>
</organism>
<evidence type="ECO:0000256" key="2">
    <source>
        <dbReference type="SAM" id="Phobius"/>
    </source>
</evidence>
<dbReference type="Proteomes" id="UP000013201">
    <property type="component" value="Unassembled WGS sequence"/>
</dbReference>
<feature type="region of interest" description="Disordered" evidence="1">
    <location>
        <begin position="1"/>
        <end position="43"/>
    </location>
</feature>
<sequence length="78" mass="8619">MNVERRGHAPAGPEHEQARLSAHEGSPWGPPDPYHFFRGRQDGDGRPSPLAPLLVVVGIPIAILFWGAVLWAGWKLFQ</sequence>